<evidence type="ECO:0000313" key="2">
    <source>
        <dbReference type="EMBL" id="QAT42942.1"/>
    </source>
</evidence>
<protein>
    <recommendedName>
        <fullName evidence="1">Putative amidase domain-containing protein</fullName>
    </recommendedName>
</protein>
<dbReference type="InterPro" id="IPR024301">
    <property type="entry name" value="Amidase_6"/>
</dbReference>
<name>A0A410PVH1_9FIRM</name>
<dbReference type="KEGG" id="amij:EQM06_06665"/>
<dbReference type="AlphaFoldDB" id="A0A410PVH1"/>
<gene>
    <name evidence="2" type="ORF">EQM06_06665</name>
</gene>
<keyword evidence="3" id="KW-1185">Reference proteome</keyword>
<evidence type="ECO:0000313" key="3">
    <source>
        <dbReference type="Proteomes" id="UP000287601"/>
    </source>
</evidence>
<reference evidence="2 3" key="1">
    <citation type="submission" date="2019-01" db="EMBL/GenBank/DDBJ databases">
        <title>Draft genomes of a novel of Aminipila strains.</title>
        <authorList>
            <person name="Ma S."/>
        </authorList>
    </citation>
    <scope>NUCLEOTIDE SEQUENCE [LARGE SCALE GENOMIC DNA]</scope>
    <source>
        <strain evidence="3">JN-39</strain>
    </source>
</reference>
<evidence type="ECO:0000259" key="1">
    <source>
        <dbReference type="Pfam" id="PF12671"/>
    </source>
</evidence>
<dbReference type="Proteomes" id="UP000287601">
    <property type="component" value="Chromosome"/>
</dbReference>
<sequence>MIEYNKLSAARYGVQFGDKFENRIFKRMTDDCTNFICQCVWAGYGGTDGYSLSQPEDIRVLKSRVENKYRLTSLWYGLPFRSSQEFGSLSFIRVEAFWNYVINNDSIGPRALGYNNGKHWSELDIDVEQGDVLQFYHDDVQRYAHSALVVSNTKQNIANSMEDIFVAQHSADFSYRPLIDTFRANCDIRTCKVRLLKFIPAYF</sequence>
<proteinExistence type="predicted"/>
<dbReference type="OrthoDB" id="9812429at2"/>
<feature type="domain" description="Putative amidase" evidence="1">
    <location>
        <begin position="4"/>
        <end position="185"/>
    </location>
</feature>
<dbReference type="RefSeq" id="WP_128745591.1">
    <property type="nucleotide sequence ID" value="NZ_CP035281.1"/>
</dbReference>
<organism evidence="2 3">
    <name type="scientific">Aminipila luticellarii</name>
    <dbReference type="NCBI Taxonomy" id="2507160"/>
    <lineage>
        <taxon>Bacteria</taxon>
        <taxon>Bacillati</taxon>
        <taxon>Bacillota</taxon>
        <taxon>Clostridia</taxon>
        <taxon>Peptostreptococcales</taxon>
        <taxon>Anaerovoracaceae</taxon>
        <taxon>Aminipila</taxon>
    </lineage>
</organism>
<accession>A0A410PVH1</accession>
<dbReference type="Pfam" id="PF12671">
    <property type="entry name" value="Amidase_6"/>
    <property type="match status" value="1"/>
</dbReference>
<dbReference type="EMBL" id="CP035281">
    <property type="protein sequence ID" value="QAT42942.1"/>
    <property type="molecule type" value="Genomic_DNA"/>
</dbReference>